<dbReference type="AlphaFoldDB" id="A0A0F9CVD4"/>
<reference evidence="2" key="1">
    <citation type="journal article" date="2015" name="Nature">
        <title>Complex archaea that bridge the gap between prokaryotes and eukaryotes.</title>
        <authorList>
            <person name="Spang A."/>
            <person name="Saw J.H."/>
            <person name="Jorgensen S.L."/>
            <person name="Zaremba-Niedzwiedzka K."/>
            <person name="Martijn J."/>
            <person name="Lind A.E."/>
            <person name="van Eijk R."/>
            <person name="Schleper C."/>
            <person name="Guy L."/>
            <person name="Ettema T.J."/>
        </authorList>
    </citation>
    <scope>NUCLEOTIDE SEQUENCE</scope>
</reference>
<comment type="caution">
    <text evidence="2">The sequence shown here is derived from an EMBL/GenBank/DDBJ whole genome shotgun (WGS) entry which is preliminary data.</text>
</comment>
<dbReference type="EMBL" id="LAZR01042401">
    <property type="protein sequence ID" value="KKL09616.1"/>
    <property type="molecule type" value="Genomic_DNA"/>
</dbReference>
<evidence type="ECO:0000256" key="1">
    <source>
        <dbReference type="SAM" id="Coils"/>
    </source>
</evidence>
<feature type="coiled-coil region" evidence="1">
    <location>
        <begin position="82"/>
        <end position="144"/>
    </location>
</feature>
<protein>
    <submittedName>
        <fullName evidence="2">Uncharacterized protein</fullName>
    </submittedName>
</protein>
<evidence type="ECO:0000313" key="2">
    <source>
        <dbReference type="EMBL" id="KKL09616.1"/>
    </source>
</evidence>
<gene>
    <name evidence="2" type="ORF">LCGC14_2564060</name>
</gene>
<accession>A0A0F9CVD4</accession>
<keyword evidence="1" id="KW-0175">Coiled coil</keyword>
<sequence length="186" mass="20566">MIYVNDGKLQADEVKVVGAGDVEALVSDGWRILGIVGQSSPGPSVQSSVNWYHEGQNNSANVNMPDQPVFTPQFIMGRDSENAKLHQRVLDAEADAQEAKKKADEINLEAGELKKRLKSCEGDVANLQEQNREKTKALARMDKETAVVRHELGEGKWREILSALHVEKALEAEKQVEDDVNLYGQS</sequence>
<proteinExistence type="predicted"/>
<organism evidence="2">
    <name type="scientific">marine sediment metagenome</name>
    <dbReference type="NCBI Taxonomy" id="412755"/>
    <lineage>
        <taxon>unclassified sequences</taxon>
        <taxon>metagenomes</taxon>
        <taxon>ecological metagenomes</taxon>
    </lineage>
</organism>
<name>A0A0F9CVD4_9ZZZZ</name>